<keyword evidence="1" id="KW-0472">Membrane</keyword>
<keyword evidence="4" id="KW-1185">Reference proteome</keyword>
<protein>
    <submittedName>
        <fullName evidence="3">Uncharacterized protein</fullName>
    </submittedName>
</protein>
<dbReference type="Proteomes" id="UP000799428">
    <property type="component" value="Unassembled WGS sequence"/>
</dbReference>
<keyword evidence="2" id="KW-0732">Signal</keyword>
<accession>A0A6G1JVZ4</accession>
<evidence type="ECO:0000256" key="1">
    <source>
        <dbReference type="SAM" id="Phobius"/>
    </source>
</evidence>
<evidence type="ECO:0000256" key="2">
    <source>
        <dbReference type="SAM" id="SignalP"/>
    </source>
</evidence>
<dbReference type="EMBL" id="MU005782">
    <property type="protein sequence ID" value="KAF2704425.1"/>
    <property type="molecule type" value="Genomic_DNA"/>
</dbReference>
<reference evidence="3" key="1">
    <citation type="journal article" date="2020" name="Stud. Mycol.">
        <title>101 Dothideomycetes genomes: a test case for predicting lifestyles and emergence of pathogens.</title>
        <authorList>
            <person name="Haridas S."/>
            <person name="Albert R."/>
            <person name="Binder M."/>
            <person name="Bloem J."/>
            <person name="Labutti K."/>
            <person name="Salamov A."/>
            <person name="Andreopoulos B."/>
            <person name="Baker S."/>
            <person name="Barry K."/>
            <person name="Bills G."/>
            <person name="Bluhm B."/>
            <person name="Cannon C."/>
            <person name="Castanera R."/>
            <person name="Culley D."/>
            <person name="Daum C."/>
            <person name="Ezra D."/>
            <person name="Gonzalez J."/>
            <person name="Henrissat B."/>
            <person name="Kuo A."/>
            <person name="Liang C."/>
            <person name="Lipzen A."/>
            <person name="Lutzoni F."/>
            <person name="Magnuson J."/>
            <person name="Mondo S."/>
            <person name="Nolan M."/>
            <person name="Ohm R."/>
            <person name="Pangilinan J."/>
            <person name="Park H.-J."/>
            <person name="Ramirez L."/>
            <person name="Alfaro M."/>
            <person name="Sun H."/>
            <person name="Tritt A."/>
            <person name="Yoshinaga Y."/>
            <person name="Zwiers L.-H."/>
            <person name="Turgeon B."/>
            <person name="Goodwin S."/>
            <person name="Spatafora J."/>
            <person name="Crous P."/>
            <person name="Grigoriev I."/>
        </authorList>
    </citation>
    <scope>NUCLEOTIDE SEQUENCE</scope>
    <source>
        <strain evidence="3">CBS 279.74</strain>
    </source>
</reference>
<keyword evidence="1" id="KW-1133">Transmembrane helix</keyword>
<evidence type="ECO:0000313" key="4">
    <source>
        <dbReference type="Proteomes" id="UP000799428"/>
    </source>
</evidence>
<feature type="chain" id="PRO_5026001693" evidence="2">
    <location>
        <begin position="26"/>
        <end position="148"/>
    </location>
</feature>
<proteinExistence type="predicted"/>
<name>A0A6G1JVZ4_9PLEO</name>
<organism evidence="3 4">
    <name type="scientific">Pleomassaria siparia CBS 279.74</name>
    <dbReference type="NCBI Taxonomy" id="1314801"/>
    <lineage>
        <taxon>Eukaryota</taxon>
        <taxon>Fungi</taxon>
        <taxon>Dikarya</taxon>
        <taxon>Ascomycota</taxon>
        <taxon>Pezizomycotina</taxon>
        <taxon>Dothideomycetes</taxon>
        <taxon>Pleosporomycetidae</taxon>
        <taxon>Pleosporales</taxon>
        <taxon>Pleomassariaceae</taxon>
        <taxon>Pleomassaria</taxon>
    </lineage>
</organism>
<evidence type="ECO:0000313" key="3">
    <source>
        <dbReference type="EMBL" id="KAF2704425.1"/>
    </source>
</evidence>
<feature type="signal peptide" evidence="2">
    <location>
        <begin position="1"/>
        <end position="25"/>
    </location>
</feature>
<sequence>MRRSNGVFVRLCILTEHLFVENALGSPATYPYFSHPPLPPQQLGIPHPRHFTDLLCKLGCTWDQSSPGREVNNEPGGGRGEERTLRHQVIMSSHSLHSGDSARAFALTGLAETPMRKSMARKTVMRVSFMVALIACVGGFVEMGMGVE</sequence>
<keyword evidence="1" id="KW-0812">Transmembrane</keyword>
<feature type="transmembrane region" description="Helical" evidence="1">
    <location>
        <begin position="123"/>
        <end position="141"/>
    </location>
</feature>
<gene>
    <name evidence="3" type="ORF">K504DRAFT_115628</name>
</gene>
<dbReference type="AlphaFoldDB" id="A0A6G1JVZ4"/>